<name>A0A6C0CLK9_9ZZZZ</name>
<proteinExistence type="predicted"/>
<evidence type="ECO:0000313" key="2">
    <source>
        <dbReference type="EMBL" id="QHT05676.1"/>
    </source>
</evidence>
<dbReference type="AlphaFoldDB" id="A0A6C0CLK9"/>
<keyword evidence="1" id="KW-0812">Transmembrane</keyword>
<keyword evidence="1" id="KW-1133">Transmembrane helix</keyword>
<evidence type="ECO:0000256" key="1">
    <source>
        <dbReference type="SAM" id="Phobius"/>
    </source>
</evidence>
<dbReference type="EMBL" id="MN739457">
    <property type="protein sequence ID" value="QHT05676.1"/>
    <property type="molecule type" value="Genomic_DNA"/>
</dbReference>
<accession>A0A6C0CLK9</accession>
<sequence>MFTPIGNIIAIMSIIFAPVYVIDKYLPKKPEPITPKNEEFNKPFVFTGRNKYSPNFSKNHP</sequence>
<organism evidence="2">
    <name type="scientific">viral metagenome</name>
    <dbReference type="NCBI Taxonomy" id="1070528"/>
    <lineage>
        <taxon>unclassified sequences</taxon>
        <taxon>metagenomes</taxon>
        <taxon>organismal metagenomes</taxon>
    </lineage>
</organism>
<feature type="transmembrane region" description="Helical" evidence="1">
    <location>
        <begin position="6"/>
        <end position="26"/>
    </location>
</feature>
<reference evidence="2" key="1">
    <citation type="journal article" date="2020" name="Nature">
        <title>Giant virus diversity and host interactions through global metagenomics.</title>
        <authorList>
            <person name="Schulz F."/>
            <person name="Roux S."/>
            <person name="Paez-Espino D."/>
            <person name="Jungbluth S."/>
            <person name="Walsh D.A."/>
            <person name="Denef V.J."/>
            <person name="McMahon K.D."/>
            <person name="Konstantinidis K.T."/>
            <person name="Eloe-Fadrosh E.A."/>
            <person name="Kyrpides N.C."/>
            <person name="Woyke T."/>
        </authorList>
    </citation>
    <scope>NUCLEOTIDE SEQUENCE</scope>
    <source>
        <strain evidence="2">GVMAG-M-3300021389-45</strain>
    </source>
</reference>
<protein>
    <submittedName>
        <fullName evidence="2">Uncharacterized protein</fullName>
    </submittedName>
</protein>
<keyword evidence="1" id="KW-0472">Membrane</keyword>